<keyword evidence="3" id="KW-1185">Reference proteome</keyword>
<evidence type="ECO:0000313" key="3">
    <source>
        <dbReference type="Proteomes" id="UP001283361"/>
    </source>
</evidence>
<sequence length="129" mass="14429">MATVYHELQMTSACRPKTAPDIPIPDIERQQLLDLALGQLGSYNWYPTIMTDNRSSAAVRFCHVPEFLRAENHRHRFYLKPSSWLESLPAAECGTEWTMSGHRSRQGALRNTSSVGLLVGNPAGENDTS</sequence>
<feature type="region of interest" description="Disordered" evidence="1">
    <location>
        <begin position="101"/>
        <end position="129"/>
    </location>
</feature>
<gene>
    <name evidence="2" type="ORF">RRG08_035491</name>
</gene>
<reference evidence="2" key="1">
    <citation type="journal article" date="2023" name="G3 (Bethesda)">
        <title>A reference genome for the long-term kleptoplast-retaining sea slug Elysia crispata morphotype clarki.</title>
        <authorList>
            <person name="Eastman K.E."/>
            <person name="Pendleton A.L."/>
            <person name="Shaikh M.A."/>
            <person name="Suttiyut T."/>
            <person name="Ogas R."/>
            <person name="Tomko P."/>
            <person name="Gavelis G."/>
            <person name="Widhalm J.R."/>
            <person name="Wisecaver J.H."/>
        </authorList>
    </citation>
    <scope>NUCLEOTIDE SEQUENCE</scope>
    <source>
        <strain evidence="2">ECLA1</strain>
    </source>
</reference>
<evidence type="ECO:0000313" key="2">
    <source>
        <dbReference type="EMBL" id="KAK3792003.1"/>
    </source>
</evidence>
<dbReference type="EMBL" id="JAWDGP010001404">
    <property type="protein sequence ID" value="KAK3792003.1"/>
    <property type="molecule type" value="Genomic_DNA"/>
</dbReference>
<comment type="caution">
    <text evidence="2">The sequence shown here is derived from an EMBL/GenBank/DDBJ whole genome shotgun (WGS) entry which is preliminary data.</text>
</comment>
<evidence type="ECO:0000256" key="1">
    <source>
        <dbReference type="SAM" id="MobiDB-lite"/>
    </source>
</evidence>
<name>A0AAE1AQI1_9GAST</name>
<proteinExistence type="predicted"/>
<protein>
    <submittedName>
        <fullName evidence="2">Uncharacterized protein</fullName>
    </submittedName>
</protein>
<dbReference type="Proteomes" id="UP001283361">
    <property type="component" value="Unassembled WGS sequence"/>
</dbReference>
<organism evidence="2 3">
    <name type="scientific">Elysia crispata</name>
    <name type="common">lettuce slug</name>
    <dbReference type="NCBI Taxonomy" id="231223"/>
    <lineage>
        <taxon>Eukaryota</taxon>
        <taxon>Metazoa</taxon>
        <taxon>Spiralia</taxon>
        <taxon>Lophotrochozoa</taxon>
        <taxon>Mollusca</taxon>
        <taxon>Gastropoda</taxon>
        <taxon>Heterobranchia</taxon>
        <taxon>Euthyneura</taxon>
        <taxon>Panpulmonata</taxon>
        <taxon>Sacoglossa</taxon>
        <taxon>Placobranchoidea</taxon>
        <taxon>Plakobranchidae</taxon>
        <taxon>Elysia</taxon>
    </lineage>
</organism>
<accession>A0AAE1AQI1</accession>
<dbReference type="AlphaFoldDB" id="A0AAE1AQI1"/>